<proteinExistence type="predicted"/>
<evidence type="ECO:0000256" key="1">
    <source>
        <dbReference type="ARBA" id="ARBA00023015"/>
    </source>
</evidence>
<sequence length="480" mass="56455">MEKILTKSDYRQLRLLSLLFFKNEVVAKNDAAEYLEISNLTLNKDITAINSFFSADVLKIQTYKRKWIFLSRNNQTNFALITATMIYTSQAYRIALSTLNQDEETPVSLANKEFISKSLAYNKLEELDNLLAENRLILNKTPIEILGNELSIRFFYFHIFDRSYPRSGWPFPEISLDSIYTYIYKIERFMGINLSPIAKVDYAIAISVHLKRIQNDHPLNLTEKQLLYWQQIINFYEIEKMDFTDLETILSQEIMVNEKSIIFLSLFLCSFTYSKKEALDKILNYYKTFRPMRYKAAEVLAELSNVDEKDSKFLTATLLVFFGKYTFIGKTAHILEIEEHENNNKINRIDKQKIEQKLLEVSAYAGDLEFIRDNMKAILPYVHELLNIASWLSQEHEKLHVKVISKNGYMWEELLKYQIRQHFSEEYLIFSNNDNGLGDIDCDLIITDFPILEKTAVEILTWNSPPTDLDFEMLRKFIKL</sequence>
<dbReference type="Pfam" id="PF08280">
    <property type="entry name" value="HTH_Mga"/>
    <property type="match status" value="1"/>
</dbReference>
<gene>
    <name evidence="5" type="ORF">HB943_13585</name>
</gene>
<dbReference type="PANTHER" id="PTHR30185:SF18">
    <property type="entry name" value="TRANSCRIPTIONAL REGULATOR MTLR"/>
    <property type="match status" value="1"/>
</dbReference>
<accession>A0A841ZBH1</accession>
<keyword evidence="2" id="KW-0804">Transcription</keyword>
<evidence type="ECO:0000259" key="4">
    <source>
        <dbReference type="Pfam" id="PF08280"/>
    </source>
</evidence>
<dbReference type="InterPro" id="IPR013199">
    <property type="entry name" value="HTH_Mga_DNA-bd_dom"/>
</dbReference>
<feature type="domain" description="Mga helix-turn-helix" evidence="3">
    <location>
        <begin position="79"/>
        <end position="160"/>
    </location>
</feature>
<dbReference type="AlphaFoldDB" id="A0A841ZBH1"/>
<dbReference type="Pfam" id="PF05043">
    <property type="entry name" value="Mga"/>
    <property type="match status" value="1"/>
</dbReference>
<protein>
    <recommendedName>
        <fullName evidence="7">Mga helix-turn-helix domain-containing protein</fullName>
    </recommendedName>
</protein>
<dbReference type="PANTHER" id="PTHR30185">
    <property type="entry name" value="CRYPTIC BETA-GLUCOSIDE BGL OPERON ANTITERMINATOR"/>
    <property type="match status" value="1"/>
</dbReference>
<dbReference type="Proteomes" id="UP000564536">
    <property type="component" value="Unassembled WGS sequence"/>
</dbReference>
<comment type="caution">
    <text evidence="5">The sequence shown here is derived from an EMBL/GenBank/DDBJ whole genome shotgun (WGS) entry which is preliminary data.</text>
</comment>
<evidence type="ECO:0000259" key="3">
    <source>
        <dbReference type="Pfam" id="PF05043"/>
    </source>
</evidence>
<evidence type="ECO:0008006" key="7">
    <source>
        <dbReference type="Google" id="ProtNLM"/>
    </source>
</evidence>
<dbReference type="RefSeq" id="WP_185427038.1">
    <property type="nucleotide sequence ID" value="NZ_JAARRL010000026.1"/>
</dbReference>
<keyword evidence="1" id="KW-0805">Transcription regulation</keyword>
<dbReference type="InterPro" id="IPR007737">
    <property type="entry name" value="Mga_HTH"/>
</dbReference>
<reference evidence="5 6" key="1">
    <citation type="submission" date="2020-03" db="EMBL/GenBank/DDBJ databases">
        <title>Soil Listeria distribution.</title>
        <authorList>
            <person name="Liao J."/>
            <person name="Wiedmann M."/>
        </authorList>
    </citation>
    <scope>NUCLEOTIDE SEQUENCE [LARGE SCALE GENOMIC DNA]</scope>
    <source>
        <strain evidence="5 6">FSL L7-1523</strain>
    </source>
</reference>
<evidence type="ECO:0000313" key="5">
    <source>
        <dbReference type="EMBL" id="MBC1501633.1"/>
    </source>
</evidence>
<dbReference type="EMBL" id="JAARRL010000026">
    <property type="protein sequence ID" value="MBC1501633.1"/>
    <property type="molecule type" value="Genomic_DNA"/>
</dbReference>
<feature type="domain" description="M protein trans-acting positive regulator (MGA) HTH" evidence="4">
    <location>
        <begin position="6"/>
        <end position="64"/>
    </location>
</feature>
<name>A0A841ZBH1_9LIST</name>
<dbReference type="InterPro" id="IPR050661">
    <property type="entry name" value="BglG_antiterminators"/>
</dbReference>
<organism evidence="5 6">
    <name type="scientific">Listeria weihenstephanensis</name>
    <dbReference type="NCBI Taxonomy" id="1006155"/>
    <lineage>
        <taxon>Bacteria</taxon>
        <taxon>Bacillati</taxon>
        <taxon>Bacillota</taxon>
        <taxon>Bacilli</taxon>
        <taxon>Bacillales</taxon>
        <taxon>Listeriaceae</taxon>
        <taxon>Listeria</taxon>
    </lineage>
</organism>
<evidence type="ECO:0000256" key="2">
    <source>
        <dbReference type="ARBA" id="ARBA00023163"/>
    </source>
</evidence>
<evidence type="ECO:0000313" key="6">
    <source>
        <dbReference type="Proteomes" id="UP000564536"/>
    </source>
</evidence>